<name>A0A9Q1RMK7_9SOLA</name>
<organism evidence="1 2">
    <name type="scientific">Anisodus acutangulus</name>
    <dbReference type="NCBI Taxonomy" id="402998"/>
    <lineage>
        <taxon>Eukaryota</taxon>
        <taxon>Viridiplantae</taxon>
        <taxon>Streptophyta</taxon>
        <taxon>Embryophyta</taxon>
        <taxon>Tracheophyta</taxon>
        <taxon>Spermatophyta</taxon>
        <taxon>Magnoliopsida</taxon>
        <taxon>eudicotyledons</taxon>
        <taxon>Gunneridae</taxon>
        <taxon>Pentapetalae</taxon>
        <taxon>asterids</taxon>
        <taxon>lamiids</taxon>
        <taxon>Solanales</taxon>
        <taxon>Solanaceae</taxon>
        <taxon>Solanoideae</taxon>
        <taxon>Hyoscyameae</taxon>
        <taxon>Anisodus</taxon>
    </lineage>
</organism>
<evidence type="ECO:0000313" key="2">
    <source>
        <dbReference type="Proteomes" id="UP001152561"/>
    </source>
</evidence>
<dbReference type="OrthoDB" id="1928104at2759"/>
<proteinExistence type="predicted"/>
<dbReference type="AlphaFoldDB" id="A0A9Q1RMK7"/>
<keyword evidence="2" id="KW-1185">Reference proteome</keyword>
<evidence type="ECO:0000313" key="1">
    <source>
        <dbReference type="EMBL" id="KAJ8567868.1"/>
    </source>
</evidence>
<comment type="caution">
    <text evidence="1">The sequence shown here is derived from an EMBL/GenBank/DDBJ whole genome shotgun (WGS) entry which is preliminary data.</text>
</comment>
<dbReference type="Proteomes" id="UP001152561">
    <property type="component" value="Unassembled WGS sequence"/>
</dbReference>
<accession>A0A9Q1RMK7</accession>
<dbReference type="PANTHER" id="PTHR47872:SF1">
    <property type="entry name" value="NUCLEAR RNA EXPORT FACTOR SDE5-RELATED"/>
    <property type="match status" value="1"/>
</dbReference>
<dbReference type="PANTHER" id="PTHR47872">
    <property type="entry name" value="NUCLEAR RNA EXPORT FACTOR SDE5-RELATED"/>
    <property type="match status" value="1"/>
</dbReference>
<gene>
    <name evidence="1" type="ORF">K7X08_020590</name>
</gene>
<protein>
    <submittedName>
        <fullName evidence="1">Uncharacterized protein</fullName>
    </submittedName>
</protein>
<dbReference type="EMBL" id="JAJAGQ010000003">
    <property type="protein sequence ID" value="KAJ8567868.1"/>
    <property type="molecule type" value="Genomic_DNA"/>
</dbReference>
<sequence length="84" mass="9843">MGSNISKRKQDRYELEKEVLQALFDIPARHDDVDKVIRPLREVGKSRRLSHVVEKPLQDTLERQILIRTPQSDAKNGEENEESY</sequence>
<reference evidence="2" key="1">
    <citation type="journal article" date="2023" name="Proc. Natl. Acad. Sci. U.S.A.">
        <title>Genomic and structural basis for evolution of tropane alkaloid biosynthesis.</title>
        <authorList>
            <person name="Wanga Y.-J."/>
            <person name="Taina T."/>
            <person name="Yua J.-Y."/>
            <person name="Lia J."/>
            <person name="Xua B."/>
            <person name="Chenc J."/>
            <person name="D'Auriad J.C."/>
            <person name="Huanga J.-P."/>
            <person name="Huanga S.-X."/>
        </authorList>
    </citation>
    <scope>NUCLEOTIDE SEQUENCE [LARGE SCALE GENOMIC DNA]</scope>
    <source>
        <strain evidence="2">cv. KIB-2019</strain>
    </source>
</reference>